<evidence type="ECO:0000256" key="1">
    <source>
        <dbReference type="SAM" id="Phobius"/>
    </source>
</evidence>
<keyword evidence="1" id="KW-0472">Membrane</keyword>
<keyword evidence="3" id="KW-1185">Reference proteome</keyword>
<protein>
    <submittedName>
        <fullName evidence="2">Uncharacterized protein</fullName>
    </submittedName>
</protein>
<evidence type="ECO:0000313" key="3">
    <source>
        <dbReference type="Proteomes" id="UP000193920"/>
    </source>
</evidence>
<reference evidence="2 3" key="1">
    <citation type="submission" date="2016-08" db="EMBL/GenBank/DDBJ databases">
        <title>A Parts List for Fungal Cellulosomes Revealed by Comparative Genomics.</title>
        <authorList>
            <consortium name="DOE Joint Genome Institute"/>
            <person name="Haitjema C.H."/>
            <person name="Gilmore S.P."/>
            <person name="Henske J.K."/>
            <person name="Solomon K.V."/>
            <person name="De Groot R."/>
            <person name="Kuo A."/>
            <person name="Mondo S.J."/>
            <person name="Salamov A.A."/>
            <person name="Labutti K."/>
            <person name="Zhao Z."/>
            <person name="Chiniquy J."/>
            <person name="Barry K."/>
            <person name="Brewer H.M."/>
            <person name="Purvine S.O."/>
            <person name="Wright A.T."/>
            <person name="Boxma B."/>
            <person name="Van Alen T."/>
            <person name="Hackstein J.H."/>
            <person name="Baker S.E."/>
            <person name="Grigoriev I.V."/>
            <person name="O'Malley M.A."/>
        </authorList>
    </citation>
    <scope>NUCLEOTIDE SEQUENCE [LARGE SCALE GENOMIC DNA]</scope>
    <source>
        <strain evidence="2 3">G1</strain>
    </source>
</reference>
<dbReference type="PANTHER" id="PTHR11319:SF35">
    <property type="entry name" value="OUTER MEMBRANE PROTEIN PMPC-RELATED"/>
    <property type="match status" value="1"/>
</dbReference>
<dbReference type="AlphaFoldDB" id="A0A1Y2ASG5"/>
<feature type="transmembrane region" description="Helical" evidence="1">
    <location>
        <begin position="1108"/>
        <end position="1127"/>
    </location>
</feature>
<dbReference type="OrthoDB" id="2157280at2759"/>
<organism evidence="2 3">
    <name type="scientific">Neocallimastix californiae</name>
    <dbReference type="NCBI Taxonomy" id="1754190"/>
    <lineage>
        <taxon>Eukaryota</taxon>
        <taxon>Fungi</taxon>
        <taxon>Fungi incertae sedis</taxon>
        <taxon>Chytridiomycota</taxon>
        <taxon>Chytridiomycota incertae sedis</taxon>
        <taxon>Neocallimastigomycetes</taxon>
        <taxon>Neocallimastigales</taxon>
        <taxon>Neocallimastigaceae</taxon>
        <taxon>Neocallimastix</taxon>
    </lineage>
</organism>
<gene>
    <name evidence="2" type="ORF">LY90DRAFT_674838</name>
</gene>
<sequence>MIVFYSHKKVNQKYPYNKFLFILIILINIIETYLKEIYINNNDFVNLSDIVNNNQNDNELILKFSDSYYDMSLLHFTIDITIQTKLLIIGNKNGTVFDYKQDKRGRLIFTYNTNKGDIVTIENIIFKNFNSFGIPYTEILLIFAASENFYFILNSCTFQNNNNRIFRSEITCDKQLHSGSSIIFNNCNFYNNTEGIAGLSHQFNTFNFEIYECSSININNSNFINNNALFYSQLSQVILDNCYISGVENFIIENKNIILFSTKSSSGNLIIKNSIIKDINTKYILPLIDGEDLKLDLSNSLFGEQSQYTLKNIKFKKIYTNSKTVFYFLYNNVEIDNLEVEDLKCVGDIDNSSFILFDSGESEKLFNINNMNIKNSVSNGSFIKIRGYSNIINIKNSVIENVQSSGSIIENESKNSVINISNIKFKNNVNKNKFECGCIHLKNNLVISIDNSTFINNRSESNGGVLCISDILNLKLNITSNIFSGNNAVNGGAIYVKNSMNNFSNDNNENNIGYINDNVFIRIDGGGIYSSNIVNKNLFDINQFEFINNTVNSFKNEYSSLPYYIVLNTKMENNSIKISSGDYLPLSFSLYDEYNNILEDMAKYYSIALKISLYYEDNKDNSSTSDKIILNGNREVFVKGSCDFNKLQIFANPDTYIVKIKIENYIGDIFFKFDDLKITVMPCKKNQIRMYNKNHILICENPVCRESCPINSTATCMPAYEELINDIYRNECRCMPGWKDDCKNKILVNLKNINTFVRIINIPILIIIILFTIFITINRKQGIIMDTGYLKTVFFSLGVLLFFISNYFITYENYIECSLNLFFKHIAIMTIIMVYSLFIGFNAILGTKFDMKDEGNIKNASNKSLIFTENDFNISESIIKSTRRLSIDIGKEDLNENNVTPQQPKEDKSNEYSVMETLIMNNIINKQIEKRRSLSFEVPNGYITKVINSRRNSIAHSFTEEEKENKDIKENKNLVLEKSLKITHSLFIFNSSLYIISILTLVFIIIYNIRNTSNIYITNENNDNVIQNIHGDWSYECNLEKSDLVMNSIEFMFFITILIRGRSIYNYYFIFRCTQYITYSSGVIVILGPIINIISYELLYKQRYEKTIYNILINSVCYFVIYLLCLWDKIYYILKKKGNDSKEYFIFNLHEKCIFHNSYICGCKLKVQNNINLPIINKYMLLYQYCSKPFIIQNKRIKRIDIKSIINELSNNLNSKNNILEEEEDYVLTEEKD</sequence>
<feature type="transmembrane region" description="Helical" evidence="1">
    <location>
        <begin position="1076"/>
        <end position="1096"/>
    </location>
</feature>
<feature type="transmembrane region" description="Helical" evidence="1">
    <location>
        <begin position="789"/>
        <end position="809"/>
    </location>
</feature>
<dbReference type="EMBL" id="MCOG01000211">
    <property type="protein sequence ID" value="ORY25491.1"/>
    <property type="molecule type" value="Genomic_DNA"/>
</dbReference>
<proteinExistence type="predicted"/>
<comment type="caution">
    <text evidence="2">The sequence shown here is derived from an EMBL/GenBank/DDBJ whole genome shotgun (WGS) entry which is preliminary data.</text>
</comment>
<feature type="transmembrane region" description="Helical" evidence="1">
    <location>
        <begin position="821"/>
        <end position="845"/>
    </location>
</feature>
<feature type="transmembrane region" description="Helical" evidence="1">
    <location>
        <begin position="986"/>
        <end position="1009"/>
    </location>
</feature>
<keyword evidence="1" id="KW-1133">Transmembrane helix</keyword>
<keyword evidence="1" id="KW-0812">Transmembrane</keyword>
<feature type="transmembrane region" description="Helical" evidence="1">
    <location>
        <begin position="756"/>
        <end position="777"/>
    </location>
</feature>
<dbReference type="PANTHER" id="PTHR11319">
    <property type="entry name" value="G PROTEIN-COUPLED RECEPTOR-RELATED"/>
    <property type="match status" value="1"/>
</dbReference>
<feature type="transmembrane region" description="Helical" evidence="1">
    <location>
        <begin position="1051"/>
        <end position="1069"/>
    </location>
</feature>
<evidence type="ECO:0000313" key="2">
    <source>
        <dbReference type="EMBL" id="ORY25491.1"/>
    </source>
</evidence>
<name>A0A1Y2ASG5_9FUNG</name>
<accession>A0A1Y2ASG5</accession>
<dbReference type="Proteomes" id="UP000193920">
    <property type="component" value="Unassembled WGS sequence"/>
</dbReference>